<dbReference type="Proteomes" id="UP000184085">
    <property type="component" value="Unassembled WGS sequence"/>
</dbReference>
<protein>
    <recommendedName>
        <fullName evidence="2">Response regulatory domain-containing protein</fullName>
    </recommendedName>
</protein>
<dbReference type="PROSITE" id="PS50110">
    <property type="entry name" value="RESPONSE_REGULATORY"/>
    <property type="match status" value="1"/>
</dbReference>
<dbReference type="SUPFAM" id="SSF52172">
    <property type="entry name" value="CheY-like"/>
    <property type="match status" value="1"/>
</dbReference>
<dbReference type="AlphaFoldDB" id="A0A1M4MX55"/>
<feature type="domain" description="Response regulatory" evidence="2">
    <location>
        <begin position="8"/>
        <end position="118"/>
    </location>
</feature>
<dbReference type="EMBL" id="FMJB01000019">
    <property type="protein sequence ID" value="SCM66264.1"/>
    <property type="molecule type" value="Genomic_DNA"/>
</dbReference>
<keyword evidence="1" id="KW-0597">Phosphoprotein</keyword>
<name>A0A1M4MX55_9RHOB</name>
<evidence type="ECO:0000313" key="4">
    <source>
        <dbReference type="Proteomes" id="UP000184085"/>
    </source>
</evidence>
<evidence type="ECO:0000313" key="3">
    <source>
        <dbReference type="EMBL" id="SCM66264.1"/>
    </source>
</evidence>
<keyword evidence="4" id="KW-1185">Reference proteome</keyword>
<dbReference type="Pfam" id="PF00072">
    <property type="entry name" value="Response_reg"/>
    <property type="match status" value="1"/>
</dbReference>
<dbReference type="SMART" id="SM00448">
    <property type="entry name" value="REC"/>
    <property type="match status" value="1"/>
</dbReference>
<dbReference type="RefSeq" id="WP_072703348.1">
    <property type="nucleotide sequence ID" value="NZ_FMJB01000019.1"/>
</dbReference>
<dbReference type="Gene3D" id="3.40.50.2300">
    <property type="match status" value="1"/>
</dbReference>
<accession>A0A1M4MX55</accession>
<feature type="modified residue" description="4-aspartylphosphate" evidence="1">
    <location>
        <position position="58"/>
    </location>
</feature>
<organism evidence="3 4">
    <name type="scientific">Donghicola eburneus</name>
    <dbReference type="NCBI Taxonomy" id="393278"/>
    <lineage>
        <taxon>Bacteria</taxon>
        <taxon>Pseudomonadati</taxon>
        <taxon>Pseudomonadota</taxon>
        <taxon>Alphaproteobacteria</taxon>
        <taxon>Rhodobacterales</taxon>
        <taxon>Roseobacteraceae</taxon>
        <taxon>Donghicola</taxon>
    </lineage>
</organism>
<dbReference type="GO" id="GO:0000160">
    <property type="term" value="P:phosphorelay signal transduction system"/>
    <property type="evidence" value="ECO:0007669"/>
    <property type="project" value="InterPro"/>
</dbReference>
<dbReference type="InterPro" id="IPR001789">
    <property type="entry name" value="Sig_transdc_resp-reg_receiver"/>
</dbReference>
<sequence>MTDQKTLRVLIVEDEPIVAMDLAEMVEGWGHNVVGPASKRANGVALAESEDIDFAILDVNLGRGETSEAIAAALRARGIRFMFLSAHKAAAIDFCMGEDVMQKPVIVSQLETRLQDFADTTFSQQAI</sequence>
<evidence type="ECO:0000259" key="2">
    <source>
        <dbReference type="PROSITE" id="PS50110"/>
    </source>
</evidence>
<dbReference type="InterPro" id="IPR011006">
    <property type="entry name" value="CheY-like_superfamily"/>
</dbReference>
<evidence type="ECO:0000256" key="1">
    <source>
        <dbReference type="PROSITE-ProRule" id="PRU00169"/>
    </source>
</evidence>
<gene>
    <name evidence="3" type="ORF">KARMA_0438</name>
</gene>
<proteinExistence type="predicted"/>
<reference evidence="4" key="1">
    <citation type="submission" date="2016-09" db="EMBL/GenBank/DDBJ databases">
        <authorList>
            <person name="Wibberg D."/>
        </authorList>
    </citation>
    <scope>NUCLEOTIDE SEQUENCE [LARGE SCALE GENOMIC DNA]</scope>
</reference>